<comment type="caution">
    <text evidence="12">The sequence shown here is derived from an EMBL/GenBank/DDBJ whole genome shotgun (WGS) entry which is preliminary data.</text>
</comment>
<dbReference type="Pfam" id="PF07657">
    <property type="entry name" value="MNNL"/>
    <property type="match status" value="1"/>
</dbReference>
<dbReference type="SUPFAM" id="SSF57196">
    <property type="entry name" value="EGF/Laminin"/>
    <property type="match status" value="1"/>
</dbReference>
<dbReference type="Gene3D" id="2.10.25.140">
    <property type="match status" value="1"/>
</dbReference>
<organism evidence="12 13">
    <name type="scientific">Elysia crispata</name>
    <name type="common">lettuce slug</name>
    <dbReference type="NCBI Taxonomy" id="231223"/>
    <lineage>
        <taxon>Eukaryota</taxon>
        <taxon>Metazoa</taxon>
        <taxon>Spiralia</taxon>
        <taxon>Lophotrochozoa</taxon>
        <taxon>Mollusca</taxon>
        <taxon>Gastropoda</taxon>
        <taxon>Heterobranchia</taxon>
        <taxon>Euthyneura</taxon>
        <taxon>Panpulmonata</taxon>
        <taxon>Sacoglossa</taxon>
        <taxon>Placobranchoidea</taxon>
        <taxon>Plakobranchidae</taxon>
        <taxon>Elysia</taxon>
    </lineage>
</organism>
<evidence type="ECO:0000256" key="2">
    <source>
        <dbReference type="ARBA" id="ARBA00022536"/>
    </source>
</evidence>
<evidence type="ECO:0000259" key="11">
    <source>
        <dbReference type="PROSITE" id="PS50026"/>
    </source>
</evidence>
<dbReference type="SMART" id="SM00051">
    <property type="entry name" value="DSL"/>
    <property type="match status" value="1"/>
</dbReference>
<keyword evidence="7" id="KW-0325">Glycoprotein</keyword>
<reference evidence="12" key="1">
    <citation type="journal article" date="2023" name="G3 (Bethesda)">
        <title>A reference genome for the long-term kleptoplast-retaining sea slug Elysia crispata morphotype clarki.</title>
        <authorList>
            <person name="Eastman K.E."/>
            <person name="Pendleton A.L."/>
            <person name="Shaikh M.A."/>
            <person name="Suttiyut T."/>
            <person name="Ogas R."/>
            <person name="Tomko P."/>
            <person name="Gavelis G."/>
            <person name="Widhalm J.R."/>
            <person name="Wisecaver J.H."/>
        </authorList>
    </citation>
    <scope>NUCLEOTIDE SEQUENCE</scope>
    <source>
        <strain evidence="12">ECLA1</strain>
    </source>
</reference>
<evidence type="ECO:0000256" key="8">
    <source>
        <dbReference type="PROSITE-ProRule" id="PRU00076"/>
    </source>
</evidence>
<dbReference type="Proteomes" id="UP001283361">
    <property type="component" value="Unassembled WGS sequence"/>
</dbReference>
<dbReference type="PANTHER" id="PTHR24033">
    <property type="entry name" value="EGF-LIKE DOMAIN-CONTAINING PROTEIN"/>
    <property type="match status" value="1"/>
</dbReference>
<dbReference type="InterPro" id="IPR051830">
    <property type="entry name" value="NOTCH_homolog"/>
</dbReference>
<evidence type="ECO:0000256" key="6">
    <source>
        <dbReference type="ARBA" id="ARBA00023157"/>
    </source>
</evidence>
<dbReference type="Gene3D" id="2.10.25.10">
    <property type="entry name" value="Laminin"/>
    <property type="match status" value="1"/>
</dbReference>
<dbReference type="InterPro" id="IPR001774">
    <property type="entry name" value="DSL"/>
</dbReference>
<evidence type="ECO:0000313" key="12">
    <source>
        <dbReference type="EMBL" id="KAK3737111.1"/>
    </source>
</evidence>
<dbReference type="GO" id="GO:0016020">
    <property type="term" value="C:membrane"/>
    <property type="evidence" value="ECO:0007669"/>
    <property type="project" value="UniProtKB-SubCell"/>
</dbReference>
<name>A0AAE0Y905_9GAST</name>
<keyword evidence="1" id="KW-0217">Developmental protein</keyword>
<keyword evidence="6 8" id="KW-1015">Disulfide bond</keyword>
<keyword evidence="10" id="KW-0472">Membrane</keyword>
<keyword evidence="13" id="KW-1185">Reference proteome</keyword>
<sequence>MMIGLRYRNFTNRQGKLADGTCCDNPGLTPPNCPPDQCDTSFLPCATYVGGAQCAAFFQNPTSSMVDDDSFLLQKKIGNVKGMTSSNLVIFIDYFSHENINFNLIAYEMTDNDTSLIGNFNFVIDWIDTFFSGNDHWRQMVLRDKDVELGLDVVHQCRVYRFGPRCSVYCKPTHQYTCLSNGSKNCTDGWQGPDCTDLVPYCTSGSCLNGGTCTNIHLGFNCSCTSSHSGEQCEYKDLTTTSSSLISLNTAQPTSTSKPSTSSKFYSTLAISNTPSILSSKGQTVLLSTSDKTLSTSKMPTSTSNSSISLITSPPTSTSKPSTSSKFYSTLAILNTPTILSSKRPTVLLSTSDKTLSTSKMPTSTSSSLISLITSPSTSTSKPSTSSKFYSTLAISNTPTILSSKGRTVLLSTSDKTLSTSKTPISNQTHSSNRRNLTTVVATSVSVGLFVLGVLLAAAAYLMNKTRKQWFRRCRLQPSPSPPQSRKESQAQAST</sequence>
<dbReference type="Pfam" id="PF01414">
    <property type="entry name" value="DSL"/>
    <property type="match status" value="1"/>
</dbReference>
<feature type="transmembrane region" description="Helical" evidence="10">
    <location>
        <begin position="440"/>
        <end position="463"/>
    </location>
</feature>
<dbReference type="InterPro" id="IPR000152">
    <property type="entry name" value="EGF-type_Asp/Asn_hydroxyl_site"/>
</dbReference>
<feature type="region of interest" description="Disordered" evidence="9">
    <location>
        <begin position="475"/>
        <end position="495"/>
    </location>
</feature>
<dbReference type="InterPro" id="IPR011651">
    <property type="entry name" value="Notch_ligand_N"/>
</dbReference>
<keyword evidence="3 10" id="KW-0812">Transmembrane</keyword>
<feature type="disulfide bond" evidence="8">
    <location>
        <begin position="224"/>
        <end position="233"/>
    </location>
</feature>
<accession>A0AAE0Y905</accession>
<keyword evidence="2 8" id="KW-0245">EGF-like domain</keyword>
<evidence type="ECO:0000256" key="10">
    <source>
        <dbReference type="SAM" id="Phobius"/>
    </source>
</evidence>
<dbReference type="Gene3D" id="2.60.40.3510">
    <property type="match status" value="1"/>
</dbReference>
<dbReference type="InterPro" id="IPR000742">
    <property type="entry name" value="EGF"/>
</dbReference>
<dbReference type="EMBL" id="JAWDGP010006665">
    <property type="protein sequence ID" value="KAK3737111.1"/>
    <property type="molecule type" value="Genomic_DNA"/>
</dbReference>
<protein>
    <recommendedName>
        <fullName evidence="11">EGF-like domain-containing protein</fullName>
    </recommendedName>
</protein>
<proteinExistence type="predicted"/>
<feature type="domain" description="EGF-like" evidence="11">
    <location>
        <begin position="198"/>
        <end position="234"/>
    </location>
</feature>
<feature type="region of interest" description="Disordered" evidence="9">
    <location>
        <begin position="291"/>
        <end position="324"/>
    </location>
</feature>
<evidence type="ECO:0000313" key="13">
    <source>
        <dbReference type="Proteomes" id="UP001283361"/>
    </source>
</evidence>
<evidence type="ECO:0000256" key="5">
    <source>
        <dbReference type="ARBA" id="ARBA00022989"/>
    </source>
</evidence>
<dbReference type="CDD" id="cd00054">
    <property type="entry name" value="EGF_CA"/>
    <property type="match status" value="1"/>
</dbReference>
<keyword evidence="4" id="KW-0677">Repeat</keyword>
<dbReference type="AlphaFoldDB" id="A0AAE0Y905"/>
<evidence type="ECO:0000256" key="3">
    <source>
        <dbReference type="ARBA" id="ARBA00022692"/>
    </source>
</evidence>
<keyword evidence="5 10" id="KW-1133">Transmembrane helix</keyword>
<dbReference type="PROSITE" id="PS00010">
    <property type="entry name" value="ASX_HYDROXYL"/>
    <property type="match status" value="1"/>
</dbReference>
<comment type="caution">
    <text evidence="8">Lacks conserved residue(s) required for the propagation of feature annotation.</text>
</comment>
<evidence type="ECO:0000256" key="1">
    <source>
        <dbReference type="ARBA" id="ARBA00022473"/>
    </source>
</evidence>
<dbReference type="PROSITE" id="PS00022">
    <property type="entry name" value="EGF_1"/>
    <property type="match status" value="1"/>
</dbReference>
<dbReference type="GO" id="GO:0007219">
    <property type="term" value="P:Notch signaling pathway"/>
    <property type="evidence" value="ECO:0007669"/>
    <property type="project" value="InterPro"/>
</dbReference>
<evidence type="ECO:0000256" key="9">
    <source>
        <dbReference type="SAM" id="MobiDB-lite"/>
    </source>
</evidence>
<gene>
    <name evidence="12" type="ORF">RRG08_016417</name>
</gene>
<dbReference type="PANTHER" id="PTHR24033:SF151">
    <property type="entry name" value="NOTCH 2"/>
    <property type="match status" value="1"/>
</dbReference>
<evidence type="ECO:0000256" key="7">
    <source>
        <dbReference type="ARBA" id="ARBA00023180"/>
    </source>
</evidence>
<dbReference type="PROSITE" id="PS50026">
    <property type="entry name" value="EGF_3"/>
    <property type="match status" value="1"/>
</dbReference>
<evidence type="ECO:0000256" key="4">
    <source>
        <dbReference type="ARBA" id="ARBA00022737"/>
    </source>
</evidence>